<dbReference type="Proteomes" id="UP001162483">
    <property type="component" value="Unassembled WGS sequence"/>
</dbReference>
<name>A0ABN9AJJ2_9NEOB</name>
<comment type="caution">
    <text evidence="1">The sequence shown here is derived from an EMBL/GenBank/DDBJ whole genome shotgun (WGS) entry which is preliminary data.</text>
</comment>
<dbReference type="EMBL" id="CATNWA010000303">
    <property type="protein sequence ID" value="CAI9536191.1"/>
    <property type="molecule type" value="Genomic_DNA"/>
</dbReference>
<sequence length="60" mass="6822">MHGAYSETWWWQCPPVGLVLLVPGSCTSLMDLEFTDVLLYIEREDATITPCPWLSCTFPT</sequence>
<accession>A0ABN9AJJ2</accession>
<keyword evidence="2" id="KW-1185">Reference proteome</keyword>
<evidence type="ECO:0000313" key="2">
    <source>
        <dbReference type="Proteomes" id="UP001162483"/>
    </source>
</evidence>
<proteinExistence type="predicted"/>
<gene>
    <name evidence="1" type="ORF">SPARVUS_LOCUS988814</name>
</gene>
<protein>
    <submittedName>
        <fullName evidence="1">Uncharacterized protein</fullName>
    </submittedName>
</protein>
<organism evidence="1 2">
    <name type="scientific">Staurois parvus</name>
    <dbReference type="NCBI Taxonomy" id="386267"/>
    <lineage>
        <taxon>Eukaryota</taxon>
        <taxon>Metazoa</taxon>
        <taxon>Chordata</taxon>
        <taxon>Craniata</taxon>
        <taxon>Vertebrata</taxon>
        <taxon>Euteleostomi</taxon>
        <taxon>Amphibia</taxon>
        <taxon>Batrachia</taxon>
        <taxon>Anura</taxon>
        <taxon>Neobatrachia</taxon>
        <taxon>Ranoidea</taxon>
        <taxon>Ranidae</taxon>
        <taxon>Staurois</taxon>
    </lineage>
</organism>
<reference evidence="1" key="1">
    <citation type="submission" date="2023-05" db="EMBL/GenBank/DDBJ databases">
        <authorList>
            <person name="Stuckert A."/>
        </authorList>
    </citation>
    <scope>NUCLEOTIDE SEQUENCE</scope>
</reference>
<evidence type="ECO:0000313" key="1">
    <source>
        <dbReference type="EMBL" id="CAI9536191.1"/>
    </source>
</evidence>